<gene>
    <name evidence="2" type="ORF">LEA_15490</name>
</gene>
<name>K1SID7_9ZZZZ</name>
<organism evidence="2">
    <name type="scientific">human gut metagenome</name>
    <dbReference type="NCBI Taxonomy" id="408170"/>
    <lineage>
        <taxon>unclassified sequences</taxon>
        <taxon>metagenomes</taxon>
        <taxon>organismal metagenomes</taxon>
    </lineage>
</organism>
<dbReference type="InterPro" id="IPR036415">
    <property type="entry name" value="Lamin_tail_dom_sf"/>
</dbReference>
<feature type="domain" description="LTD" evidence="1">
    <location>
        <begin position="187"/>
        <end position="288"/>
    </location>
</feature>
<dbReference type="AlphaFoldDB" id="K1SID7"/>
<accession>K1SID7</accession>
<dbReference type="InterPro" id="IPR001322">
    <property type="entry name" value="Lamin_tail_dom"/>
</dbReference>
<dbReference type="Gene3D" id="2.60.40.1260">
    <property type="entry name" value="Lamin Tail domain"/>
    <property type="match status" value="2"/>
</dbReference>
<evidence type="ECO:0000259" key="1">
    <source>
        <dbReference type="PROSITE" id="PS51841"/>
    </source>
</evidence>
<feature type="domain" description="LTD" evidence="1">
    <location>
        <begin position="34"/>
        <end position="142"/>
    </location>
</feature>
<dbReference type="PROSITE" id="PS51257">
    <property type="entry name" value="PROKAR_LIPOPROTEIN"/>
    <property type="match status" value="1"/>
</dbReference>
<proteinExistence type="predicted"/>
<comment type="caution">
    <text evidence="2">The sequence shown here is derived from an EMBL/GenBank/DDBJ whole genome shotgun (WGS) entry which is preliminary data.</text>
</comment>
<sequence length="288" mass="30296">MKIFNLFLGLSLAAGLLSLTACKDDKESDIPTPTDGDYTGIALNEICGGAADDKDDDWVEIYNTTGAEVDLSGVQLIKIDEDDLSEVLCALPNGTRIAAKGYLVVTKKSGAFSAGISNSKKVSIVLASPSGETEIDRFDRDADVGKDLSHELGGSYARIPDGTGDWIVTAESTPGAANVETDPEPEPEPDPDASKKYEGLVLNELNGNDPKYIELYNGSASEMDIAGVKIRKDGEEFVYTAPAGTTITTGGFLKLLADQSDPALGFSSGLSAKKSVMIELFAPDGTTL</sequence>
<dbReference type="PROSITE" id="PS51841">
    <property type="entry name" value="LTD"/>
    <property type="match status" value="2"/>
</dbReference>
<feature type="non-terminal residue" evidence="2">
    <location>
        <position position="288"/>
    </location>
</feature>
<reference evidence="2" key="1">
    <citation type="journal article" date="2013" name="Environ. Microbiol.">
        <title>Microbiota from the distal guts of lean and obese adolescents exhibit partial functional redundancy besides clear differences in community structure.</title>
        <authorList>
            <person name="Ferrer M."/>
            <person name="Ruiz A."/>
            <person name="Lanza F."/>
            <person name="Haange S.B."/>
            <person name="Oberbach A."/>
            <person name="Till H."/>
            <person name="Bargiela R."/>
            <person name="Campoy C."/>
            <person name="Segura M.T."/>
            <person name="Richter M."/>
            <person name="von Bergen M."/>
            <person name="Seifert J."/>
            <person name="Suarez A."/>
        </authorList>
    </citation>
    <scope>NUCLEOTIDE SEQUENCE</scope>
</reference>
<dbReference type="EMBL" id="AJWY01010570">
    <property type="protein sequence ID" value="EKC55174.1"/>
    <property type="molecule type" value="Genomic_DNA"/>
</dbReference>
<protein>
    <recommendedName>
        <fullName evidence="1">LTD domain-containing protein</fullName>
    </recommendedName>
</protein>
<evidence type="ECO:0000313" key="2">
    <source>
        <dbReference type="EMBL" id="EKC55174.1"/>
    </source>
</evidence>
<dbReference type="Pfam" id="PF00932">
    <property type="entry name" value="LTD"/>
    <property type="match status" value="2"/>
</dbReference>
<dbReference type="SUPFAM" id="SSF74853">
    <property type="entry name" value="Lamin A/C globular tail domain"/>
    <property type="match status" value="2"/>
</dbReference>